<feature type="non-terminal residue" evidence="2">
    <location>
        <position position="81"/>
    </location>
</feature>
<organism evidence="2 3">
    <name type="scientific">Mycena citricolor</name>
    <dbReference type="NCBI Taxonomy" id="2018698"/>
    <lineage>
        <taxon>Eukaryota</taxon>
        <taxon>Fungi</taxon>
        <taxon>Dikarya</taxon>
        <taxon>Basidiomycota</taxon>
        <taxon>Agaricomycotina</taxon>
        <taxon>Agaricomycetes</taxon>
        <taxon>Agaricomycetidae</taxon>
        <taxon>Agaricales</taxon>
        <taxon>Marasmiineae</taxon>
        <taxon>Mycenaceae</taxon>
        <taxon>Mycena</taxon>
    </lineage>
</organism>
<sequence>EDLMSFMSCSTALAAGRILPVIPIYMITSYKSLRSHPTSTPPAAGHRQRYQAEAVYTGSSESKLKRLHSLLPSSADVDEWG</sequence>
<reference evidence="2" key="1">
    <citation type="submission" date="2023-11" db="EMBL/GenBank/DDBJ databases">
        <authorList>
            <person name="De Vega J J."/>
            <person name="De Vega J J."/>
        </authorList>
    </citation>
    <scope>NUCLEOTIDE SEQUENCE</scope>
</reference>
<feature type="non-terminal residue" evidence="2">
    <location>
        <position position="1"/>
    </location>
</feature>
<comment type="caution">
    <text evidence="2">The sequence shown here is derived from an EMBL/GenBank/DDBJ whole genome shotgun (WGS) entry which is preliminary data.</text>
</comment>
<gene>
    <name evidence="2" type="ORF">MYCIT1_LOCUS27711</name>
    <name evidence="1" type="ORF">MYCIT1_LOCUS2961</name>
</gene>
<dbReference type="EMBL" id="CAVNYO010000421">
    <property type="protein sequence ID" value="CAK5278388.1"/>
    <property type="molecule type" value="Genomic_DNA"/>
</dbReference>
<protein>
    <submittedName>
        <fullName evidence="2">Uncharacterized protein</fullName>
    </submittedName>
</protein>
<evidence type="ECO:0000313" key="1">
    <source>
        <dbReference type="EMBL" id="CAK5263495.1"/>
    </source>
</evidence>
<keyword evidence="3" id="KW-1185">Reference proteome</keyword>
<dbReference type="EMBL" id="CAVNYO010000040">
    <property type="protein sequence ID" value="CAK5263495.1"/>
    <property type="molecule type" value="Genomic_DNA"/>
</dbReference>
<evidence type="ECO:0000313" key="2">
    <source>
        <dbReference type="EMBL" id="CAK5278388.1"/>
    </source>
</evidence>
<accession>A0AAD2HPA8</accession>
<name>A0AAD2HPA8_9AGAR</name>
<evidence type="ECO:0000313" key="3">
    <source>
        <dbReference type="Proteomes" id="UP001295794"/>
    </source>
</evidence>
<dbReference type="Proteomes" id="UP001295794">
    <property type="component" value="Unassembled WGS sequence"/>
</dbReference>
<dbReference type="AlphaFoldDB" id="A0AAD2HPA8"/>
<proteinExistence type="predicted"/>